<name>A0A3A2ZRD0_9EURO</name>
<reference evidence="6" key="1">
    <citation type="submission" date="2017-02" db="EMBL/GenBank/DDBJ databases">
        <authorList>
            <person name="Tafer H."/>
            <person name="Lopandic K."/>
        </authorList>
    </citation>
    <scope>NUCLEOTIDE SEQUENCE [LARGE SCALE GENOMIC DNA]</scope>
    <source>
        <strain evidence="6">CBS 366.77</strain>
    </source>
</reference>
<feature type="active site" description="Schiff-base intermediate with substrate" evidence="3">
    <location>
        <position position="184"/>
    </location>
</feature>
<dbReference type="GO" id="GO:0008840">
    <property type="term" value="F:4-hydroxy-tetrahydrodipicolinate synthase activity"/>
    <property type="evidence" value="ECO:0007669"/>
    <property type="project" value="TreeGrafter"/>
</dbReference>
<keyword evidence="1 2" id="KW-0456">Lyase</keyword>
<dbReference type="PANTHER" id="PTHR12128">
    <property type="entry name" value="DIHYDRODIPICOLINATE SYNTHASE"/>
    <property type="match status" value="1"/>
</dbReference>
<evidence type="ECO:0000313" key="5">
    <source>
        <dbReference type="EMBL" id="RJE25260.1"/>
    </source>
</evidence>
<dbReference type="OrthoDB" id="191315at2759"/>
<comment type="similarity">
    <text evidence="2">Belongs to the DapA family.</text>
</comment>
<evidence type="ECO:0000256" key="1">
    <source>
        <dbReference type="ARBA" id="ARBA00023239"/>
    </source>
</evidence>
<dbReference type="Proteomes" id="UP000266188">
    <property type="component" value="Unassembled WGS sequence"/>
</dbReference>
<feature type="binding site" evidence="4">
    <location>
        <position position="229"/>
    </location>
    <ligand>
        <name>pyruvate</name>
        <dbReference type="ChEBI" id="CHEBI:15361"/>
    </ligand>
</feature>
<evidence type="ECO:0000256" key="2">
    <source>
        <dbReference type="PIRNR" id="PIRNR001365"/>
    </source>
</evidence>
<organism evidence="5 6">
    <name type="scientific">Aspergillus sclerotialis</name>
    <dbReference type="NCBI Taxonomy" id="2070753"/>
    <lineage>
        <taxon>Eukaryota</taxon>
        <taxon>Fungi</taxon>
        <taxon>Dikarya</taxon>
        <taxon>Ascomycota</taxon>
        <taxon>Pezizomycotina</taxon>
        <taxon>Eurotiomycetes</taxon>
        <taxon>Eurotiomycetidae</taxon>
        <taxon>Eurotiales</taxon>
        <taxon>Aspergillaceae</taxon>
        <taxon>Aspergillus</taxon>
        <taxon>Aspergillus subgen. Polypaecilum</taxon>
    </lineage>
</organism>
<evidence type="ECO:0000256" key="3">
    <source>
        <dbReference type="PIRSR" id="PIRSR001365-1"/>
    </source>
</evidence>
<protein>
    <submittedName>
        <fullName evidence="5">Dihydrodipicolinate synthetase family protein</fullName>
    </submittedName>
</protein>
<dbReference type="STRING" id="2070753.A0A3A2ZRD0"/>
<dbReference type="AlphaFoldDB" id="A0A3A2ZRD0"/>
<dbReference type="InterPro" id="IPR013785">
    <property type="entry name" value="Aldolase_TIM"/>
</dbReference>
<dbReference type="Gene3D" id="3.20.20.70">
    <property type="entry name" value="Aldolase class I"/>
    <property type="match status" value="1"/>
</dbReference>
<dbReference type="PIRSF" id="PIRSF001365">
    <property type="entry name" value="DHDPS"/>
    <property type="match status" value="1"/>
</dbReference>
<dbReference type="InterPro" id="IPR002220">
    <property type="entry name" value="DapA-like"/>
</dbReference>
<dbReference type="SUPFAM" id="SSF51569">
    <property type="entry name" value="Aldolase"/>
    <property type="match status" value="1"/>
</dbReference>
<evidence type="ECO:0000256" key="4">
    <source>
        <dbReference type="PIRSR" id="PIRSR001365-2"/>
    </source>
</evidence>
<dbReference type="EMBL" id="MVGC01000053">
    <property type="protein sequence ID" value="RJE25260.1"/>
    <property type="molecule type" value="Genomic_DNA"/>
</dbReference>
<proteinExistence type="inferred from homology"/>
<dbReference type="PRINTS" id="PR00146">
    <property type="entry name" value="DHPICSNTHASE"/>
</dbReference>
<gene>
    <name evidence="5" type="ORF">PHISCL_02410</name>
</gene>
<sequence>MQTNGHSETRTMKSYPPGIHAPSITFFKDDDRQDIDWEVQGTHLEYLITSGVHGVVLAGSSGESATLTQDEKGQLIIKTREIATAHGKPNFPITIGCLAGCTRDIIDQTIIGHRSGADYALVLVPGIFHWAMHQKAILDFFNEVGDRSPIPIIIYNFPGITGGLDVNSDMLEILSKHPNICGVKLTCGGVGKITRIAALNSKNEKQFAAVSGQSDWMVGALTGGGSGCISGVANLFPKVLIEIYDLYNAGKVAEATELQTALGTPEWGISTSDVNGMKWIVAKLRGYPDSALHCRRPFPRYDDPEKQARSTRLVAPFLKVEEELSSRK</sequence>
<dbReference type="Pfam" id="PF00701">
    <property type="entry name" value="DHDPS"/>
    <property type="match status" value="1"/>
</dbReference>
<dbReference type="PANTHER" id="PTHR12128:SF66">
    <property type="entry name" value="4-HYDROXY-2-OXOGLUTARATE ALDOLASE, MITOCHONDRIAL"/>
    <property type="match status" value="1"/>
</dbReference>
<feature type="active site" description="Proton donor/acceptor" evidence="3">
    <location>
        <position position="155"/>
    </location>
</feature>
<evidence type="ECO:0000313" key="6">
    <source>
        <dbReference type="Proteomes" id="UP000266188"/>
    </source>
</evidence>
<accession>A0A3A2ZRD0</accession>
<comment type="caution">
    <text evidence="5">The sequence shown here is derived from an EMBL/GenBank/DDBJ whole genome shotgun (WGS) entry which is preliminary data.</text>
</comment>
<keyword evidence="6" id="KW-1185">Reference proteome</keyword>
<dbReference type="CDD" id="cd00408">
    <property type="entry name" value="DHDPS-like"/>
    <property type="match status" value="1"/>
</dbReference>
<dbReference type="SMART" id="SM01130">
    <property type="entry name" value="DHDPS"/>
    <property type="match status" value="1"/>
</dbReference>